<evidence type="ECO:0000313" key="1">
    <source>
        <dbReference type="EMBL" id="VFK29791.1"/>
    </source>
</evidence>
<organism evidence="1">
    <name type="scientific">Candidatus Kentrum sp. MB</name>
    <dbReference type="NCBI Taxonomy" id="2138164"/>
    <lineage>
        <taxon>Bacteria</taxon>
        <taxon>Pseudomonadati</taxon>
        <taxon>Pseudomonadota</taxon>
        <taxon>Gammaproteobacteria</taxon>
        <taxon>Candidatus Kentrum</taxon>
    </lineage>
</organism>
<dbReference type="EMBL" id="CAADGH010000013">
    <property type="protein sequence ID" value="VFK74947.1"/>
    <property type="molecule type" value="Genomic_DNA"/>
</dbReference>
<dbReference type="AlphaFoldDB" id="A0A450XKG2"/>
<proteinExistence type="predicted"/>
<accession>A0A450XKG2</accession>
<dbReference type="EMBL" id="CAADFQ010000012">
    <property type="protein sequence ID" value="VFK29791.1"/>
    <property type="molecule type" value="Genomic_DNA"/>
</dbReference>
<sequence length="41" mass="4857">MEKGRMLINVRRMFVTRRAMLVDNKKETHGYREAGASVRFT</sequence>
<evidence type="ECO:0000313" key="2">
    <source>
        <dbReference type="EMBL" id="VFK74947.1"/>
    </source>
</evidence>
<reference evidence="1" key="1">
    <citation type="submission" date="2019-02" db="EMBL/GenBank/DDBJ databases">
        <authorList>
            <person name="Gruber-Vodicka R. H."/>
            <person name="Seah K. B. B."/>
        </authorList>
    </citation>
    <scope>NUCLEOTIDE SEQUENCE</scope>
    <source>
        <strain evidence="2">BECK_BZ198</strain>
        <strain evidence="1">BECK_BZ199</strain>
    </source>
</reference>
<gene>
    <name evidence="2" type="ORF">BECKMB1821H_GA0114242_10135</name>
    <name evidence="1" type="ORF">BECKMB1821I_GA0114274_10125</name>
</gene>
<name>A0A450XKG2_9GAMM</name>
<protein>
    <submittedName>
        <fullName evidence="1">Uncharacterized protein</fullName>
    </submittedName>
</protein>